<evidence type="ECO:0000256" key="8">
    <source>
        <dbReference type="SAM" id="MobiDB-lite"/>
    </source>
</evidence>
<keyword evidence="5" id="KW-0690">Ribosome biogenesis</keyword>
<dbReference type="GO" id="GO:0005634">
    <property type="term" value="C:nucleus"/>
    <property type="evidence" value="ECO:0007669"/>
    <property type="project" value="UniProtKB-SubCell"/>
</dbReference>
<name>D8LYB5_BLAHO</name>
<feature type="region of interest" description="Disordered" evidence="8">
    <location>
        <begin position="255"/>
        <end position="287"/>
    </location>
</feature>
<dbReference type="InterPro" id="IPR002140">
    <property type="entry name" value="Sdo1/SBDS"/>
</dbReference>
<comment type="subcellular location">
    <subcellularLocation>
        <location evidence="2">Cytoplasm</location>
    </subcellularLocation>
    <subcellularLocation>
        <location evidence="1">Nucleus</location>
    </subcellularLocation>
</comment>
<dbReference type="InterPro" id="IPR036786">
    <property type="entry name" value="Ribosome_mat_SBDS_N_sf"/>
</dbReference>
<feature type="compositionally biased region" description="Basic and acidic residues" evidence="8">
    <location>
        <begin position="256"/>
        <end position="280"/>
    </location>
</feature>
<dbReference type="GeneID" id="24918165"/>
<evidence type="ECO:0000256" key="6">
    <source>
        <dbReference type="ARBA" id="ARBA00023242"/>
    </source>
</evidence>
<sequence>MSRRIVQPVGKIKLTNVAIIKYEHGGKRFEIACYKNKIVNWRNGIEKDIDEVLQTPYIFLNATKGIAASNDELLRCFGTADISVISRIILEKGTEQISGKEREHQLQSVTNEIATLISEMCYNPDTGSAFTVSMIQRAIKDCHIIVKLNQPPKKQALHIIQQLKKSMRIERNKMQIKLAFPVHCLAVDSFLEMQQIRATNQTIDSESSETREFLIDPADYKAVDKFCQQNHITCDILARKSIAAPDASYCVFDASNGRRNDQNGKQDAENAERDMSEMAKGEGNSEAVTGSASAEHAEEVAKPSYLSFKFKCSTCETGFDDAKEHREHFRSDWHRYNMKRKNRNLPIMTEEDFNSLNDEDRELFLMQDSIAT</sequence>
<dbReference type="InterPro" id="IPR018023">
    <property type="entry name" value="Ribosome_mat_SBDS_CS"/>
</dbReference>
<evidence type="ECO:0000259" key="9">
    <source>
        <dbReference type="PROSITE" id="PS00028"/>
    </source>
</evidence>
<dbReference type="PROSITE" id="PS00028">
    <property type="entry name" value="ZINC_FINGER_C2H2_1"/>
    <property type="match status" value="1"/>
</dbReference>
<comment type="similarity">
    <text evidence="3">Belongs to the SDO1/SBDS family.</text>
</comment>
<dbReference type="EMBL" id="FN668639">
    <property type="protein sequence ID" value="CBK20570.2"/>
    <property type="molecule type" value="Genomic_DNA"/>
</dbReference>
<evidence type="ECO:0000256" key="5">
    <source>
        <dbReference type="ARBA" id="ARBA00022517"/>
    </source>
</evidence>
<dbReference type="PROSITE" id="PS01267">
    <property type="entry name" value="UPF0023"/>
    <property type="match status" value="1"/>
</dbReference>
<comment type="subunit">
    <text evidence="7">Associates with the 60S ribosomal subunit.</text>
</comment>
<evidence type="ECO:0000256" key="2">
    <source>
        <dbReference type="ARBA" id="ARBA00004496"/>
    </source>
</evidence>
<dbReference type="InParanoid" id="D8LYB5"/>
<dbReference type="Gene3D" id="1.10.10.900">
    <property type="entry name" value="SBDS protein C-terminal domain, subdomain 1"/>
    <property type="match status" value="1"/>
</dbReference>
<gene>
    <name evidence="10" type="ORF">GSBLH_T00000877001</name>
</gene>
<evidence type="ECO:0000256" key="1">
    <source>
        <dbReference type="ARBA" id="ARBA00004123"/>
    </source>
</evidence>
<protein>
    <recommendedName>
        <fullName evidence="9">C2H2-type domain-containing protein</fullName>
    </recommendedName>
</protein>
<keyword evidence="6" id="KW-0539">Nucleus</keyword>
<dbReference type="InterPro" id="IPR019783">
    <property type="entry name" value="SDO1/SBDS_N"/>
</dbReference>
<proteinExistence type="inferred from homology"/>
<evidence type="ECO:0000256" key="7">
    <source>
        <dbReference type="ARBA" id="ARBA00049708"/>
    </source>
</evidence>
<dbReference type="OrthoDB" id="10253092at2759"/>
<dbReference type="SUPFAM" id="SSF89895">
    <property type="entry name" value="FYSH domain"/>
    <property type="match status" value="1"/>
</dbReference>
<dbReference type="Pfam" id="PF01172">
    <property type="entry name" value="SBDS_N"/>
    <property type="match status" value="1"/>
</dbReference>
<dbReference type="InterPro" id="IPR037188">
    <property type="entry name" value="Sdo1/SBDS_central_sf"/>
</dbReference>
<dbReference type="GO" id="GO:0042256">
    <property type="term" value="P:cytosolic ribosome assembly"/>
    <property type="evidence" value="ECO:0007669"/>
    <property type="project" value="InterPro"/>
</dbReference>
<dbReference type="Proteomes" id="UP000008312">
    <property type="component" value="Unassembled WGS sequence"/>
</dbReference>
<evidence type="ECO:0000256" key="3">
    <source>
        <dbReference type="ARBA" id="ARBA00007433"/>
    </source>
</evidence>
<keyword evidence="4" id="KW-0963">Cytoplasm</keyword>
<dbReference type="InterPro" id="IPR018978">
    <property type="entry name" value="SDO1/SBDS_central"/>
</dbReference>
<dbReference type="OMA" id="CYKNKVF"/>
<dbReference type="Pfam" id="PF09377">
    <property type="entry name" value="SBDS_domain_II"/>
    <property type="match status" value="1"/>
</dbReference>
<dbReference type="GO" id="GO:0005737">
    <property type="term" value="C:cytoplasm"/>
    <property type="evidence" value="ECO:0007669"/>
    <property type="project" value="UniProtKB-SubCell"/>
</dbReference>
<accession>D8LYB5</accession>
<dbReference type="InterPro" id="IPR039100">
    <property type="entry name" value="Sdo1/SBDS-like"/>
</dbReference>
<keyword evidence="11" id="KW-1185">Reference proteome</keyword>
<dbReference type="InterPro" id="IPR013087">
    <property type="entry name" value="Znf_C2H2_type"/>
</dbReference>
<dbReference type="PANTHER" id="PTHR10927:SF1">
    <property type="entry name" value="RIBOSOME MATURATION PROTEIN SBDS"/>
    <property type="match status" value="1"/>
</dbReference>
<evidence type="ECO:0000313" key="10">
    <source>
        <dbReference type="EMBL" id="CBK20570.2"/>
    </source>
</evidence>
<feature type="domain" description="C2H2-type" evidence="9">
    <location>
        <begin position="312"/>
        <end position="334"/>
    </location>
</feature>
<evidence type="ECO:0000256" key="4">
    <source>
        <dbReference type="ARBA" id="ARBA00022490"/>
    </source>
</evidence>
<dbReference type="RefSeq" id="XP_012894618.1">
    <property type="nucleotide sequence ID" value="XM_013039164.1"/>
</dbReference>
<dbReference type="AlphaFoldDB" id="D8LYB5"/>
<dbReference type="NCBIfam" id="TIGR00291">
    <property type="entry name" value="RNA_SBDS"/>
    <property type="match status" value="1"/>
</dbReference>
<dbReference type="PANTHER" id="PTHR10927">
    <property type="entry name" value="RIBOSOME MATURATION PROTEIN SBDS"/>
    <property type="match status" value="1"/>
</dbReference>
<dbReference type="SUPFAM" id="SSF109728">
    <property type="entry name" value="Hypothetical protein AF0491, middle domain"/>
    <property type="match status" value="1"/>
</dbReference>
<evidence type="ECO:0000313" key="11">
    <source>
        <dbReference type="Proteomes" id="UP000008312"/>
    </source>
</evidence>
<dbReference type="Gene3D" id="3.30.1250.10">
    <property type="entry name" value="Ribosome maturation protein SBDS, N-terminal domain"/>
    <property type="match status" value="1"/>
</dbReference>
<organism evidence="10">
    <name type="scientific">Blastocystis hominis</name>
    <dbReference type="NCBI Taxonomy" id="12968"/>
    <lineage>
        <taxon>Eukaryota</taxon>
        <taxon>Sar</taxon>
        <taxon>Stramenopiles</taxon>
        <taxon>Bigyra</taxon>
        <taxon>Opalozoa</taxon>
        <taxon>Opalinata</taxon>
        <taxon>Blastocystidae</taxon>
        <taxon>Blastocystis</taxon>
    </lineage>
</organism>
<reference evidence="10" key="1">
    <citation type="submission" date="2010-02" db="EMBL/GenBank/DDBJ databases">
        <title>Sequencing and annotation of the Blastocystis hominis genome.</title>
        <authorList>
            <person name="Wincker P."/>
        </authorList>
    </citation>
    <scope>NUCLEOTIDE SEQUENCE</scope>
    <source>
        <strain evidence="10">Singapore isolate B</strain>
    </source>
</reference>